<proteinExistence type="predicted"/>
<dbReference type="AlphaFoldDB" id="A0A8S3ZCQ3"/>
<reference evidence="2" key="1">
    <citation type="submission" date="2021-04" db="EMBL/GenBank/DDBJ databases">
        <authorList>
            <consortium name="Molecular Ecology Group"/>
        </authorList>
    </citation>
    <scope>NUCLEOTIDE SEQUENCE</scope>
</reference>
<organism evidence="2 3">
    <name type="scientific">Candidula unifasciata</name>
    <dbReference type="NCBI Taxonomy" id="100452"/>
    <lineage>
        <taxon>Eukaryota</taxon>
        <taxon>Metazoa</taxon>
        <taxon>Spiralia</taxon>
        <taxon>Lophotrochozoa</taxon>
        <taxon>Mollusca</taxon>
        <taxon>Gastropoda</taxon>
        <taxon>Heterobranchia</taxon>
        <taxon>Euthyneura</taxon>
        <taxon>Panpulmonata</taxon>
        <taxon>Eupulmonata</taxon>
        <taxon>Stylommatophora</taxon>
        <taxon>Helicina</taxon>
        <taxon>Helicoidea</taxon>
        <taxon>Geomitridae</taxon>
        <taxon>Candidula</taxon>
    </lineage>
</organism>
<feature type="non-terminal residue" evidence="2">
    <location>
        <position position="1"/>
    </location>
</feature>
<evidence type="ECO:0000256" key="1">
    <source>
        <dbReference type="SAM" id="MobiDB-lite"/>
    </source>
</evidence>
<feature type="compositionally biased region" description="Polar residues" evidence="1">
    <location>
        <begin position="462"/>
        <end position="492"/>
    </location>
</feature>
<feature type="compositionally biased region" description="Polar residues" evidence="1">
    <location>
        <begin position="425"/>
        <end position="440"/>
    </location>
</feature>
<feature type="region of interest" description="Disordered" evidence="1">
    <location>
        <begin position="376"/>
        <end position="504"/>
    </location>
</feature>
<feature type="region of interest" description="Disordered" evidence="1">
    <location>
        <begin position="38"/>
        <end position="81"/>
    </location>
</feature>
<feature type="region of interest" description="Disordered" evidence="1">
    <location>
        <begin position="255"/>
        <end position="284"/>
    </location>
</feature>
<dbReference type="Proteomes" id="UP000678393">
    <property type="component" value="Unassembled WGS sequence"/>
</dbReference>
<sequence length="1212" mass="135648">MPSADESDDEQIRASVDVGVIVPHFCNKLAEQTRPLLCHSHGIPSPSKQMKENTSDKSKESKAKKRLFKGKQQPSSGVIERRYGYIPNPRWPKSFSYARASYEPVGVGDKDRGSIPGVVFREKQRSKSRVGDSFSEHSYIERDFPMLHISTLHPPLIDNQCNVSATVHQNELLLIGTNEVSPFRNCHDSPSTSTPVKRGNIIYSLTQSPDNDSMESSVGASDSANSTRSPIKNPVVSDVVPYTFSMVPKKISPISLPSRTSNFSPQTGDSDGSSSLFNGKQDASPLSRILNESSTWSDMLKQKDEVSGSSKYSYLPSQTQNFNYNCSIGRGTDARHLSPVPGSDQSSQSENSLPSNSSQTSAPVWDLTKHVTASSKSTWSHVARGLPSQRDQTVSPGSSNSQVQNSPVEQIPPSSAHRPKPELLNSASGELQNSTDQLDQSELRRNPKDKSFNSRNRRFKTADTSFNHESTSVKYTTSDFNRGGPQNNLQSYSRGGSRNGNSLPRTLTLESFITPQKSTRKKNGVPNGKKDLDLLQNRFVDQLAANPISPPKKIRPSPVKKLGFFKPAEVEGAVLEQAVVDSGDCHPNERLNSNHEQPHRLQKKMDFSRDCGTTVQFAPRQQKSNIVENQTEIVDSTEIKGGPVFSLRKSLKNSNRKDVFIEDAEEEAEYSAKNDGSEAKAFWTPKPLHIPCESDDDDEIYCFANTQSATSACGQPVLSAANNDPGDCGKQPSLSRVIYKPVLRKYARRYCHYIEEHQVPNIAVELYFVIQLLTCSDVDTDLLSFYDKHGKKTYFRSIHNGVYFAVIVIKRLKYLFLALDKMYLELLTACPRIEAFSPMLHRFLVQAVKNKENDLVAPSPVEHISFNPHEDGAMSFPDLNNAHVFKCQRDNFYAFYRHYHDTSSAYEFRIENQIQYVYDGCTPEQNSVVNLMHLAKLYLDHMILCCVKQTGEQVDVVKMIQSKGEDEKLFTSLYEVFLETSCTSSACPSPGFSERQMFFKDFIETLSCPAFNEHLRNLVVLRILELNATDFSTVMNLHSAVTVPDDKTPLRAGKFTETLKTLCLLGKLLGYLTFYPYSSGAQNIAHDQMPGLLAMREMVIPVPVPLLLLLKQAFAQGRLCLTVPWVVEYLAMMDHMAPQLSLYSDVLRKLHFIQRYAWTALYKEGHHYSGLLIVSCISWLFETPAVPGGFFFSFNDSDEIAVLTGNTHICQI</sequence>
<accession>A0A8S3ZCQ3</accession>
<dbReference type="EMBL" id="CAJHNH020001899">
    <property type="protein sequence ID" value="CAG5124876.1"/>
    <property type="molecule type" value="Genomic_DNA"/>
</dbReference>
<dbReference type="PANTHER" id="PTHR28678:SF1">
    <property type="entry name" value="CODANIN-1"/>
    <property type="match status" value="1"/>
</dbReference>
<feature type="compositionally biased region" description="Low complexity" evidence="1">
    <location>
        <begin position="493"/>
        <end position="502"/>
    </location>
</feature>
<protein>
    <submittedName>
        <fullName evidence="2">Uncharacterized protein</fullName>
    </submittedName>
</protein>
<feature type="region of interest" description="Disordered" evidence="1">
    <location>
        <begin position="205"/>
        <end position="232"/>
    </location>
</feature>
<dbReference type="OrthoDB" id="20982at2759"/>
<feature type="compositionally biased region" description="Polar residues" evidence="1">
    <location>
        <begin position="255"/>
        <end position="278"/>
    </location>
</feature>
<dbReference type="GO" id="GO:0006325">
    <property type="term" value="P:chromatin organization"/>
    <property type="evidence" value="ECO:0007669"/>
    <property type="project" value="TreeGrafter"/>
</dbReference>
<dbReference type="InterPro" id="IPR040031">
    <property type="entry name" value="Codanin-1"/>
</dbReference>
<comment type="caution">
    <text evidence="2">The sequence shown here is derived from an EMBL/GenBank/DDBJ whole genome shotgun (WGS) entry which is preliminary data.</text>
</comment>
<feature type="compositionally biased region" description="Low complexity" evidence="1">
    <location>
        <begin position="343"/>
        <end position="361"/>
    </location>
</feature>
<feature type="compositionally biased region" description="Basic and acidic residues" evidence="1">
    <location>
        <begin position="441"/>
        <end position="452"/>
    </location>
</feature>
<feature type="compositionally biased region" description="Polar residues" evidence="1">
    <location>
        <begin position="205"/>
        <end position="230"/>
    </location>
</feature>
<feature type="compositionally biased region" description="Polar residues" evidence="1">
    <location>
        <begin position="389"/>
        <end position="408"/>
    </location>
</feature>
<feature type="region of interest" description="Disordered" evidence="1">
    <location>
        <begin position="325"/>
        <end position="363"/>
    </location>
</feature>
<feature type="compositionally biased region" description="Basic and acidic residues" evidence="1">
    <location>
        <begin position="49"/>
        <end position="61"/>
    </location>
</feature>
<dbReference type="GO" id="GO:0005634">
    <property type="term" value="C:nucleus"/>
    <property type="evidence" value="ECO:0007669"/>
    <property type="project" value="TreeGrafter"/>
</dbReference>
<dbReference type="PANTHER" id="PTHR28678">
    <property type="entry name" value="CODANIN-1"/>
    <property type="match status" value="1"/>
</dbReference>
<name>A0A8S3ZCQ3_9EUPU</name>
<keyword evidence="3" id="KW-1185">Reference proteome</keyword>
<evidence type="ECO:0000313" key="3">
    <source>
        <dbReference type="Proteomes" id="UP000678393"/>
    </source>
</evidence>
<evidence type="ECO:0000313" key="2">
    <source>
        <dbReference type="EMBL" id="CAG5124876.1"/>
    </source>
</evidence>
<gene>
    <name evidence="2" type="ORF">CUNI_LOCUS10434</name>
</gene>